<keyword evidence="3 4" id="KW-0413">Isomerase</keyword>
<dbReference type="EMBL" id="LK052887">
    <property type="protein sequence ID" value="CDR38656.1"/>
    <property type="molecule type" value="Genomic_DNA"/>
</dbReference>
<comment type="similarity">
    <text evidence="4">Belongs to the cyclophilin-type PPIase family.</text>
</comment>
<reference evidence="7" key="1">
    <citation type="journal article" date="2014" name="Genome Announc.">
        <title>Genome sequence of the yeast Cyberlindnera fabianii (Hansenula fabianii).</title>
        <authorList>
            <person name="Freel K.C."/>
            <person name="Sarilar V."/>
            <person name="Neuveglise C."/>
            <person name="Devillers H."/>
            <person name="Friedrich A."/>
            <person name="Schacherer J."/>
        </authorList>
    </citation>
    <scope>NUCLEOTIDE SEQUENCE</scope>
    <source>
        <strain evidence="7">YJS4271</strain>
    </source>
</reference>
<reference evidence="9" key="2">
    <citation type="journal article" date="2017" name="Genome Announc.">
        <title>Genome sequences of Cyberlindnera fabianii 65, Pichia kudriavzevii 129, and Saccharomyces cerevisiae 131 isolated from fermented masau fruits in Zimbabwe.</title>
        <authorList>
            <person name="van Rijswijck I.M.H."/>
            <person name="Derks M.F.L."/>
            <person name="Abee T."/>
            <person name="de Ridder D."/>
            <person name="Smid E.J."/>
        </authorList>
    </citation>
    <scope>NUCLEOTIDE SEQUENCE [LARGE SCALE GENOMIC DNA]</scope>
    <source>
        <strain evidence="9">65</strain>
    </source>
</reference>
<dbReference type="PRINTS" id="PR00153">
    <property type="entry name" value="CSAPPISMRASE"/>
</dbReference>
<dbReference type="FunFam" id="2.40.100.10:FF:000001">
    <property type="entry name" value="Peptidyl-prolyl cis-trans isomerase"/>
    <property type="match status" value="1"/>
</dbReference>
<evidence type="ECO:0000313" key="7">
    <source>
        <dbReference type="EMBL" id="CDR38656.1"/>
    </source>
</evidence>
<keyword evidence="5" id="KW-0812">Transmembrane</keyword>
<dbReference type="EMBL" id="MPUK01000001">
    <property type="protein sequence ID" value="ONH69501.1"/>
    <property type="molecule type" value="Genomic_DNA"/>
</dbReference>
<evidence type="ECO:0000313" key="9">
    <source>
        <dbReference type="Proteomes" id="UP000189513"/>
    </source>
</evidence>
<dbReference type="GO" id="GO:0005783">
    <property type="term" value="C:endoplasmic reticulum"/>
    <property type="evidence" value="ECO:0007669"/>
    <property type="project" value="TreeGrafter"/>
</dbReference>
<dbReference type="Gene3D" id="2.40.100.10">
    <property type="entry name" value="Cyclophilin-like"/>
    <property type="match status" value="1"/>
</dbReference>
<keyword evidence="9" id="KW-1185">Reference proteome</keyword>
<comment type="function">
    <text evidence="4">PPIases accelerate the folding of proteins. It catalyzes the cis-trans isomerization of proline imidic peptide bonds in oligopeptides.</text>
</comment>
<name>A0A061AM82_CYBFA</name>
<dbReference type="GO" id="GO:0003755">
    <property type="term" value="F:peptidyl-prolyl cis-trans isomerase activity"/>
    <property type="evidence" value="ECO:0007669"/>
    <property type="project" value="UniProtKB-UniRule"/>
</dbReference>
<dbReference type="VEuPathDB" id="FungiDB:BON22_0154"/>
<comment type="catalytic activity">
    <reaction evidence="1 4">
        <text>[protein]-peptidylproline (omega=180) = [protein]-peptidylproline (omega=0)</text>
        <dbReference type="Rhea" id="RHEA:16237"/>
        <dbReference type="Rhea" id="RHEA-COMP:10747"/>
        <dbReference type="Rhea" id="RHEA-COMP:10748"/>
        <dbReference type="ChEBI" id="CHEBI:83833"/>
        <dbReference type="ChEBI" id="CHEBI:83834"/>
        <dbReference type="EC" id="5.2.1.8"/>
    </reaction>
</comment>
<accession>A0A061AM82</accession>
<dbReference type="Proteomes" id="UP000189513">
    <property type="component" value="Unassembled WGS sequence"/>
</dbReference>
<keyword evidence="5" id="KW-0472">Membrane</keyword>
<evidence type="ECO:0000256" key="1">
    <source>
        <dbReference type="ARBA" id="ARBA00000971"/>
    </source>
</evidence>
<protein>
    <recommendedName>
        <fullName evidence="4">Peptidyl-prolyl cis-trans isomerase</fullName>
        <shortName evidence="4">PPIase</shortName>
        <ecNumber evidence="4">5.2.1.8</ecNumber>
    </recommendedName>
</protein>
<dbReference type="PROSITE" id="PS00170">
    <property type="entry name" value="CSA_PPIASE_1"/>
    <property type="match status" value="1"/>
</dbReference>
<feature type="chain" id="PRO_5015017597" description="Peptidyl-prolyl cis-trans isomerase" evidence="4">
    <location>
        <begin position="22"/>
        <end position="262"/>
    </location>
</feature>
<reference evidence="8" key="3">
    <citation type="submission" date="2017-01" db="EMBL/GenBank/DDBJ databases">
        <authorList>
            <person name="Mah S.A."/>
            <person name="Swanson W.J."/>
            <person name="Moy G.W."/>
            <person name="Vacquier V.D."/>
        </authorList>
    </citation>
    <scope>NUCLEOTIDE SEQUENCE [LARGE SCALE GENOMIC DNA]</scope>
    <source>
        <strain evidence="8">65</strain>
    </source>
</reference>
<evidence type="ECO:0000259" key="6">
    <source>
        <dbReference type="PROSITE" id="PS50072"/>
    </source>
</evidence>
<dbReference type="GO" id="GO:0000324">
    <property type="term" value="C:fungal-type vacuole"/>
    <property type="evidence" value="ECO:0007669"/>
    <property type="project" value="TreeGrafter"/>
</dbReference>
<dbReference type="OrthoDB" id="193499at2759"/>
<dbReference type="InterPro" id="IPR029000">
    <property type="entry name" value="Cyclophilin-like_dom_sf"/>
</dbReference>
<evidence type="ECO:0000313" key="8">
    <source>
        <dbReference type="EMBL" id="ONH69501.1"/>
    </source>
</evidence>
<dbReference type="AlphaFoldDB" id="A0A061AM82"/>
<dbReference type="PANTHER" id="PTHR11071">
    <property type="entry name" value="PEPTIDYL-PROLYL CIS-TRANS ISOMERASE"/>
    <property type="match status" value="1"/>
</dbReference>
<gene>
    <name evidence="8" type="ORF">BON22_0154</name>
    <name evidence="7" type="ORF">CYFA0S_02e04170g</name>
</gene>
<evidence type="ECO:0000256" key="2">
    <source>
        <dbReference type="ARBA" id="ARBA00023110"/>
    </source>
</evidence>
<dbReference type="GO" id="GO:0006457">
    <property type="term" value="P:protein folding"/>
    <property type="evidence" value="ECO:0007669"/>
    <property type="project" value="InterPro"/>
</dbReference>
<evidence type="ECO:0000256" key="5">
    <source>
        <dbReference type="SAM" id="Phobius"/>
    </source>
</evidence>
<feature type="domain" description="PPIase cyclophilin-type" evidence="6">
    <location>
        <begin position="36"/>
        <end position="189"/>
    </location>
</feature>
<dbReference type="SUPFAM" id="SSF50891">
    <property type="entry name" value="Cyclophilin-like"/>
    <property type="match status" value="1"/>
</dbReference>
<keyword evidence="2 4" id="KW-0697">Rotamase</keyword>
<dbReference type="InterPro" id="IPR020892">
    <property type="entry name" value="Cyclophilin-type_PPIase_CS"/>
</dbReference>
<dbReference type="Pfam" id="PF00160">
    <property type="entry name" value="Pro_isomerase"/>
    <property type="match status" value="1"/>
</dbReference>
<sequence>MNPLFYIIALFSTLLLSQTRAAPIDEQEPPITDFVFFQVEQDEQVLGTIKIGLFGSVVPHTAKNFYELATKGFEGKGYEGTIFHRVIKDFMIQGGDFENGDGTGGYSIYGKKFDDENFILKHDRPGRLSMANAGKNTNGSQFFITTVVTSWLNGHHVVFGQVVEGMDVVAKIEGAKRGKNDRPEKPITIKKSWGEVNKDVQMTDVKDYEEDQRDKADIRKTHGEINNTRFVWILFALAGLACIYAAAQYKKNKDQKYASMRD</sequence>
<proteinExistence type="inferred from homology"/>
<dbReference type="PROSITE" id="PS50072">
    <property type="entry name" value="CSA_PPIASE_2"/>
    <property type="match status" value="1"/>
</dbReference>
<keyword evidence="4" id="KW-0732">Signal</keyword>
<organism evidence="7">
    <name type="scientific">Cyberlindnera fabianii</name>
    <name type="common">Yeast</name>
    <name type="synonym">Hansenula fabianii</name>
    <dbReference type="NCBI Taxonomy" id="36022"/>
    <lineage>
        <taxon>Eukaryota</taxon>
        <taxon>Fungi</taxon>
        <taxon>Dikarya</taxon>
        <taxon>Ascomycota</taxon>
        <taxon>Saccharomycotina</taxon>
        <taxon>Saccharomycetes</taxon>
        <taxon>Phaffomycetales</taxon>
        <taxon>Phaffomycetaceae</taxon>
        <taxon>Cyberlindnera</taxon>
    </lineage>
</organism>
<feature type="transmembrane region" description="Helical" evidence="5">
    <location>
        <begin position="230"/>
        <end position="247"/>
    </location>
</feature>
<keyword evidence="5" id="KW-1133">Transmembrane helix</keyword>
<evidence type="ECO:0000256" key="4">
    <source>
        <dbReference type="RuleBase" id="RU363019"/>
    </source>
</evidence>
<dbReference type="PANTHER" id="PTHR11071:SF561">
    <property type="entry name" value="PEPTIDYL-PROLYL CIS-TRANS ISOMERASE D-RELATED"/>
    <property type="match status" value="1"/>
</dbReference>
<dbReference type="GO" id="GO:0016018">
    <property type="term" value="F:cyclosporin A binding"/>
    <property type="evidence" value="ECO:0007669"/>
    <property type="project" value="TreeGrafter"/>
</dbReference>
<dbReference type="STRING" id="36022.A0A061AM82"/>
<evidence type="ECO:0000256" key="3">
    <source>
        <dbReference type="ARBA" id="ARBA00023235"/>
    </source>
</evidence>
<dbReference type="InterPro" id="IPR002130">
    <property type="entry name" value="Cyclophilin-type_PPIase_dom"/>
</dbReference>
<dbReference type="EC" id="5.2.1.8" evidence="4"/>
<dbReference type="OMA" id="PAEFNDM"/>
<feature type="signal peptide" evidence="4">
    <location>
        <begin position="1"/>
        <end position="21"/>
    </location>
</feature>